<keyword evidence="2" id="KW-1133">Transmembrane helix</keyword>
<dbReference type="KEGG" id="fae:FAES_0469"/>
<dbReference type="PATRIC" id="fig|1166018.3.peg.476"/>
<keyword evidence="1" id="KW-0732">Signal</keyword>
<name>I0K2X7_9BACT</name>
<reference evidence="4 5" key="1">
    <citation type="journal article" date="2012" name="J. Bacteriol.">
        <title>Genome Sequence of Fibrella aestuarina BUZ 2T, a Filamentous Marine Bacterium.</title>
        <authorList>
            <person name="Filippini M."/>
            <person name="Qi W."/>
            <person name="Blom J."/>
            <person name="Goesmann A."/>
            <person name="Smits T.H."/>
            <person name="Bagheri H.C."/>
        </authorList>
    </citation>
    <scope>NUCLEOTIDE SEQUENCE [LARGE SCALE GENOMIC DNA]</scope>
    <source>
        <strain evidence="5">BUZ 2T</strain>
    </source>
</reference>
<sequence>MYSENPNLNHPAAQYRTPSLWGVFLLLFIAVMASRCAQVAQPPGGKKDTLAPKLIASIPKMRATNVKPKQVELYFDEYINAENFSQKTIITPGSGITFDSRIKPTGVVLIFNEPLKDSTTYTISFTDGIKDASERNPATNLKLVFSTGPQLDSLNISGRVTNILSGTTVEDALVGLYAPNDTLDAQRTKPIYYSKTDTSGLFSIENIKAGEYDILAFTDRNSNFVFNPDKEEIGFYSQRISLTKNVNDVALTLFPQNTSPVRISRSESRSDAYTINLNKGIASYSARFRNSADSLPSFLQSPTQVKFFRTKQTTDTLSIQLAVEDSLGQRYSLRHTINFRQKSKREKPEDFVVKVSPPNSDAVEPNFEWTVSFSKPVKTIRNEQVQFSIDSLSTANLASYTSVLGLSDTELKTQVTTKAKKFIRIKWQKDAFESVLGDTVAVNTITYPIVNPENFGILRGRVTTKEPNFFVELVDERQTVIRTLRNTATYEFKNLKPAKYRLRLIIDRNNNGKWDTGRYDQRLQPEPIYYYPGGLINVKQNFELEEINLSDQ</sequence>
<dbReference type="RefSeq" id="WP_015329580.1">
    <property type="nucleotide sequence ID" value="NC_020054.1"/>
</dbReference>
<dbReference type="STRING" id="1166018.FAES_0469"/>
<dbReference type="eggNOG" id="COG4704">
    <property type="taxonomic scope" value="Bacteria"/>
</dbReference>
<keyword evidence="2" id="KW-0472">Membrane</keyword>
<feature type="domain" description="SbsA Ig-like" evidence="3">
    <location>
        <begin position="48"/>
        <end position="147"/>
    </location>
</feature>
<keyword evidence="5" id="KW-1185">Reference proteome</keyword>
<dbReference type="AlphaFoldDB" id="I0K2X7"/>
<evidence type="ECO:0000259" key="3">
    <source>
        <dbReference type="Pfam" id="PF13205"/>
    </source>
</evidence>
<organism evidence="4 5">
    <name type="scientific">Fibrella aestuarina BUZ 2</name>
    <dbReference type="NCBI Taxonomy" id="1166018"/>
    <lineage>
        <taxon>Bacteria</taxon>
        <taxon>Pseudomonadati</taxon>
        <taxon>Bacteroidota</taxon>
        <taxon>Cytophagia</taxon>
        <taxon>Cytophagales</taxon>
        <taxon>Spirosomataceae</taxon>
        <taxon>Fibrella</taxon>
    </lineage>
</organism>
<keyword evidence="2" id="KW-0812">Transmembrane</keyword>
<dbReference type="GO" id="GO:0030246">
    <property type="term" value="F:carbohydrate binding"/>
    <property type="evidence" value="ECO:0007669"/>
    <property type="project" value="InterPro"/>
</dbReference>
<dbReference type="OrthoDB" id="9809989at2"/>
<evidence type="ECO:0000313" key="5">
    <source>
        <dbReference type="Proteomes" id="UP000011058"/>
    </source>
</evidence>
<dbReference type="EMBL" id="HE796683">
    <property type="protein sequence ID" value="CCG98480.1"/>
    <property type="molecule type" value="Genomic_DNA"/>
</dbReference>
<dbReference type="SUPFAM" id="SSF49452">
    <property type="entry name" value="Starch-binding domain-like"/>
    <property type="match status" value="1"/>
</dbReference>
<dbReference type="Proteomes" id="UP000011058">
    <property type="component" value="Chromosome"/>
</dbReference>
<gene>
    <name evidence="4" type="ORF">FAES_0469</name>
</gene>
<evidence type="ECO:0000256" key="1">
    <source>
        <dbReference type="ARBA" id="ARBA00022729"/>
    </source>
</evidence>
<feature type="transmembrane region" description="Helical" evidence="2">
    <location>
        <begin position="20"/>
        <end position="37"/>
    </location>
</feature>
<dbReference type="Gene3D" id="2.60.40.1220">
    <property type="match status" value="1"/>
</dbReference>
<dbReference type="InterPro" id="IPR013784">
    <property type="entry name" value="Carb-bd-like_fold"/>
</dbReference>
<dbReference type="InterPro" id="IPR032812">
    <property type="entry name" value="SbsA_Ig"/>
</dbReference>
<accession>I0K2X7</accession>
<evidence type="ECO:0000313" key="4">
    <source>
        <dbReference type="EMBL" id="CCG98480.1"/>
    </source>
</evidence>
<dbReference type="Pfam" id="PF13205">
    <property type="entry name" value="Big_5"/>
    <property type="match status" value="1"/>
</dbReference>
<protein>
    <recommendedName>
        <fullName evidence="3">SbsA Ig-like domain-containing protein</fullName>
    </recommendedName>
</protein>
<evidence type="ECO:0000256" key="2">
    <source>
        <dbReference type="SAM" id="Phobius"/>
    </source>
</evidence>
<dbReference type="InterPro" id="IPR014755">
    <property type="entry name" value="Cu-Rt/internalin_Ig-like"/>
</dbReference>
<dbReference type="HOGENOM" id="CLU_014237_0_0_10"/>
<proteinExistence type="predicted"/>